<reference evidence="1 2" key="1">
    <citation type="submission" date="2020-07" db="EMBL/GenBank/DDBJ databases">
        <title>Draft genome and description of Corynebacterium haemomassiliense strain Marseile-Q3615 sp. nov.</title>
        <authorList>
            <person name="Boxberger M."/>
            <person name="La Scola B."/>
        </authorList>
    </citation>
    <scope>NUCLEOTIDE SEQUENCE [LARGE SCALE GENOMIC DNA]</scope>
    <source>
        <strain evidence="1 2">Marseille-Q3615</strain>
    </source>
</reference>
<protein>
    <submittedName>
        <fullName evidence="1">Uncharacterized protein</fullName>
    </submittedName>
</protein>
<gene>
    <name evidence="1" type="ORF">H0193_09080</name>
</gene>
<name>A0A7W2I4B7_9CORY</name>
<evidence type="ECO:0000313" key="1">
    <source>
        <dbReference type="EMBL" id="MBA5244956.1"/>
    </source>
</evidence>
<keyword evidence="2" id="KW-1185">Reference proteome</keyword>
<dbReference type="Proteomes" id="UP000523682">
    <property type="component" value="Unassembled WGS sequence"/>
</dbReference>
<accession>A0A7W2I4B7</accession>
<comment type="caution">
    <text evidence="1">The sequence shown here is derived from an EMBL/GenBank/DDBJ whole genome shotgun (WGS) entry which is preliminary data.</text>
</comment>
<dbReference type="EMBL" id="JACDTZ010000001">
    <property type="protein sequence ID" value="MBA5244956.1"/>
    <property type="molecule type" value="Genomic_DNA"/>
</dbReference>
<proteinExistence type="predicted"/>
<evidence type="ECO:0000313" key="2">
    <source>
        <dbReference type="Proteomes" id="UP000523682"/>
    </source>
</evidence>
<sequence>MSSTLYRSDHLAPVIRLTERRAGATLLVRVGLVSDEVVYRWVGIDEDATIADCCEIVGEVFGVEDVGADAPQGRLLCDVLKSPGDSTHFSHGLWSFEMQLANVYPRDESTPPSVCVAGSGSFGSHSFDIGAVNARLMGEVEVPGLRAEVREFMARARGHDFAPLLQALDVGAGERIEALPVETGRVERDAFWSLVFALTCCAGAETAHIAESIFASLGHEELGIGEIRGLCAESLASLDEIGGERTPAEMLDIYRQLMRG</sequence>
<dbReference type="RefSeq" id="WP_181889506.1">
    <property type="nucleotide sequence ID" value="NZ_CP170998.1"/>
</dbReference>
<dbReference type="AlphaFoldDB" id="A0A7W2I4B7"/>
<organism evidence="1 2">
    <name type="scientific">Corynebacterium haemomassiliense</name>
    <dbReference type="NCBI Taxonomy" id="2754726"/>
    <lineage>
        <taxon>Bacteria</taxon>
        <taxon>Bacillati</taxon>
        <taxon>Actinomycetota</taxon>
        <taxon>Actinomycetes</taxon>
        <taxon>Mycobacteriales</taxon>
        <taxon>Corynebacteriaceae</taxon>
        <taxon>Corynebacterium</taxon>
    </lineage>
</organism>